<evidence type="ECO:0000313" key="10">
    <source>
        <dbReference type="EMBL" id="MEU1956190.1"/>
    </source>
</evidence>
<dbReference type="SMART" id="SM00220">
    <property type="entry name" value="S_TKc"/>
    <property type="match status" value="1"/>
</dbReference>
<evidence type="ECO:0000256" key="6">
    <source>
        <dbReference type="ARBA" id="ARBA00022840"/>
    </source>
</evidence>
<dbReference type="PANTHER" id="PTHR43289:SF6">
    <property type="entry name" value="SERINE_THREONINE-PROTEIN KINASE NEKL-3"/>
    <property type="match status" value="1"/>
</dbReference>
<feature type="compositionally biased region" description="Low complexity" evidence="8">
    <location>
        <begin position="662"/>
        <end position="682"/>
    </location>
</feature>
<feature type="compositionally biased region" description="Low complexity" evidence="8">
    <location>
        <begin position="453"/>
        <end position="465"/>
    </location>
</feature>
<feature type="domain" description="Protein kinase" evidence="9">
    <location>
        <begin position="12"/>
        <end position="270"/>
    </location>
</feature>
<gene>
    <name evidence="10" type="ORF">ABZ510_30625</name>
</gene>
<dbReference type="Pfam" id="PF00069">
    <property type="entry name" value="Pkinase"/>
    <property type="match status" value="1"/>
</dbReference>
<feature type="compositionally biased region" description="Pro residues" evidence="8">
    <location>
        <begin position="396"/>
        <end position="406"/>
    </location>
</feature>
<keyword evidence="3" id="KW-0808">Transferase</keyword>
<dbReference type="InterPro" id="IPR017441">
    <property type="entry name" value="Protein_kinase_ATP_BS"/>
</dbReference>
<feature type="compositionally biased region" description="Low complexity" evidence="8">
    <location>
        <begin position="690"/>
        <end position="703"/>
    </location>
</feature>
<keyword evidence="4 7" id="KW-0547">Nucleotide-binding</keyword>
<feature type="compositionally biased region" description="Low complexity" evidence="8">
    <location>
        <begin position="544"/>
        <end position="605"/>
    </location>
</feature>
<protein>
    <recommendedName>
        <fullName evidence="1">non-specific serine/threonine protein kinase</fullName>
        <ecNumber evidence="1">2.7.11.1</ecNumber>
    </recommendedName>
</protein>
<comment type="caution">
    <text evidence="10">The sequence shown here is derived from an EMBL/GenBank/DDBJ whole genome shotgun (WGS) entry which is preliminary data.</text>
</comment>
<feature type="compositionally biased region" description="Low complexity" evidence="8">
    <location>
        <begin position="321"/>
        <end position="332"/>
    </location>
</feature>
<keyword evidence="5 10" id="KW-0418">Kinase</keyword>
<dbReference type="PANTHER" id="PTHR43289">
    <property type="entry name" value="MITOGEN-ACTIVATED PROTEIN KINASE KINASE KINASE 20-RELATED"/>
    <property type="match status" value="1"/>
</dbReference>
<dbReference type="InterPro" id="IPR000719">
    <property type="entry name" value="Prot_kinase_dom"/>
</dbReference>
<dbReference type="Proteomes" id="UP001550628">
    <property type="component" value="Unassembled WGS sequence"/>
</dbReference>
<feature type="compositionally biased region" description="Pro residues" evidence="8">
    <location>
        <begin position="484"/>
        <end position="497"/>
    </location>
</feature>
<evidence type="ECO:0000259" key="9">
    <source>
        <dbReference type="PROSITE" id="PS50011"/>
    </source>
</evidence>
<name>A0ABV2WZ69_9NOCA</name>
<evidence type="ECO:0000256" key="4">
    <source>
        <dbReference type="ARBA" id="ARBA00022741"/>
    </source>
</evidence>
<keyword evidence="2" id="KW-0723">Serine/threonine-protein kinase</keyword>
<accession>A0ABV2WZ69</accession>
<evidence type="ECO:0000256" key="5">
    <source>
        <dbReference type="ARBA" id="ARBA00022777"/>
    </source>
</evidence>
<feature type="region of interest" description="Disordered" evidence="8">
    <location>
        <begin position="453"/>
        <end position="703"/>
    </location>
</feature>
<dbReference type="PROSITE" id="PS00108">
    <property type="entry name" value="PROTEIN_KINASE_ST"/>
    <property type="match status" value="1"/>
</dbReference>
<feature type="binding site" evidence="7">
    <location>
        <position position="41"/>
    </location>
    <ligand>
        <name>ATP</name>
        <dbReference type="ChEBI" id="CHEBI:30616"/>
    </ligand>
</feature>
<feature type="compositionally biased region" description="Low complexity" evidence="8">
    <location>
        <begin position="407"/>
        <end position="426"/>
    </location>
</feature>
<dbReference type="InterPro" id="IPR011009">
    <property type="entry name" value="Kinase-like_dom_sf"/>
</dbReference>
<feature type="compositionally biased region" description="Pro residues" evidence="8">
    <location>
        <begin position="333"/>
        <end position="343"/>
    </location>
</feature>
<keyword evidence="6 7" id="KW-0067">ATP-binding</keyword>
<dbReference type="EC" id="2.7.11.1" evidence="1"/>
<evidence type="ECO:0000256" key="3">
    <source>
        <dbReference type="ARBA" id="ARBA00022679"/>
    </source>
</evidence>
<organism evidence="10 11">
    <name type="scientific">Nocardia rhamnosiphila</name>
    <dbReference type="NCBI Taxonomy" id="426716"/>
    <lineage>
        <taxon>Bacteria</taxon>
        <taxon>Bacillati</taxon>
        <taxon>Actinomycetota</taxon>
        <taxon>Actinomycetes</taxon>
        <taxon>Mycobacteriales</taxon>
        <taxon>Nocardiaceae</taxon>
        <taxon>Nocardia</taxon>
    </lineage>
</organism>
<feature type="region of interest" description="Disordered" evidence="8">
    <location>
        <begin position="272"/>
        <end position="426"/>
    </location>
</feature>
<feature type="compositionally biased region" description="Low complexity" evidence="8">
    <location>
        <begin position="513"/>
        <end position="534"/>
    </location>
</feature>
<dbReference type="PROSITE" id="PS00107">
    <property type="entry name" value="PROTEIN_KINASE_ATP"/>
    <property type="match status" value="1"/>
</dbReference>
<dbReference type="GO" id="GO:0016301">
    <property type="term" value="F:kinase activity"/>
    <property type="evidence" value="ECO:0007669"/>
    <property type="project" value="UniProtKB-KW"/>
</dbReference>
<sequence length="703" mass="70858">MEGVEGTEFGRYRLLDPLGAGAMGEVHRAYDTGTERMVAVKVLSREFAQDTVYRRRFQREAQLVARLHEPHIVPIHDFGEIDGRLFLEMRLVEAPNLAALLADQGSLPAAEAVAVVAQIAAALDAAHSSGVVHRDVKPSNILITAEGFAYLIDFGIARSNQDTTLTRAGTMIGTLAYMAPERLTLDQVDARSDVYSLACVLYECLAGTKPYTGESVERQITAHLTERPPLPSAAGLPPAFDVVVARGLAKDPDQRYGSAGELAAAAQQALVPAGTPRTGTPAAVIPTVDDPPDDNPGDSDSPGIDSRTDNSPGDDPPSPLRPLDSGPATSPTATPPALFPPAAGPLVGLSPDDNPPVYFSPGDNASSAGFAPGDYPPAAGFAPGDYPPGAGFSPAASPPAVSPPTDRPLTLDTPNDIPPATRSRPRARTAAAVAALVTAVVSVSALALTREDTTTVTDAPVPTAPSDVPATAVPGNRAAEITPTPAPGLPGQEPPPSATHSTPMVPSEPPAVPRTTVAEPVPTTPAGDPVDQEQPAPPEPPLPTTSVAAPPTTTTAEPTGTSTSPTTTTDPETSTTTPSAGETTTATPPETTGTSGETSAAASSAITEQPRPRGSAISTSSGHVPATAPAPPPAAPPSATTSTPGQAATSVPVSPAPGSAHLPVTPSAPVSTSTTPTSTRLPAPAPAPVPSAGSTSAPAAAGG</sequence>
<proteinExistence type="predicted"/>
<dbReference type="EMBL" id="JBEYBF010000034">
    <property type="protein sequence ID" value="MEU1956190.1"/>
    <property type="molecule type" value="Genomic_DNA"/>
</dbReference>
<evidence type="ECO:0000256" key="1">
    <source>
        <dbReference type="ARBA" id="ARBA00012513"/>
    </source>
</evidence>
<feature type="compositionally biased region" description="Low complexity" evidence="8">
    <location>
        <begin position="637"/>
        <end position="650"/>
    </location>
</feature>
<evidence type="ECO:0000313" key="11">
    <source>
        <dbReference type="Proteomes" id="UP001550628"/>
    </source>
</evidence>
<dbReference type="CDD" id="cd14014">
    <property type="entry name" value="STKc_PknB_like"/>
    <property type="match status" value="1"/>
</dbReference>
<dbReference type="RefSeq" id="WP_356956227.1">
    <property type="nucleotide sequence ID" value="NZ_JBEYBD010000005.1"/>
</dbReference>
<evidence type="ECO:0000256" key="2">
    <source>
        <dbReference type="ARBA" id="ARBA00022527"/>
    </source>
</evidence>
<evidence type="ECO:0000256" key="7">
    <source>
        <dbReference type="PROSITE-ProRule" id="PRU10141"/>
    </source>
</evidence>
<evidence type="ECO:0000256" key="8">
    <source>
        <dbReference type="SAM" id="MobiDB-lite"/>
    </source>
</evidence>
<dbReference type="Gene3D" id="3.30.200.20">
    <property type="entry name" value="Phosphorylase Kinase, domain 1"/>
    <property type="match status" value="1"/>
</dbReference>
<dbReference type="Gene3D" id="1.10.510.10">
    <property type="entry name" value="Transferase(Phosphotransferase) domain 1"/>
    <property type="match status" value="1"/>
</dbReference>
<dbReference type="InterPro" id="IPR008271">
    <property type="entry name" value="Ser/Thr_kinase_AS"/>
</dbReference>
<keyword evidence="11" id="KW-1185">Reference proteome</keyword>
<dbReference type="SUPFAM" id="SSF56112">
    <property type="entry name" value="Protein kinase-like (PK-like)"/>
    <property type="match status" value="1"/>
</dbReference>
<reference evidence="10 11" key="1">
    <citation type="submission" date="2024-06" db="EMBL/GenBank/DDBJ databases">
        <title>The Natural Products Discovery Center: Release of the First 8490 Sequenced Strains for Exploring Actinobacteria Biosynthetic Diversity.</title>
        <authorList>
            <person name="Kalkreuter E."/>
            <person name="Kautsar S.A."/>
            <person name="Yang D."/>
            <person name="Bader C.D."/>
            <person name="Teijaro C.N."/>
            <person name="Fluegel L."/>
            <person name="Davis C.M."/>
            <person name="Simpson J.R."/>
            <person name="Lauterbach L."/>
            <person name="Steele A.D."/>
            <person name="Gui C."/>
            <person name="Meng S."/>
            <person name="Li G."/>
            <person name="Viehrig K."/>
            <person name="Ye F."/>
            <person name="Su P."/>
            <person name="Kiefer A.F."/>
            <person name="Nichols A."/>
            <person name="Cepeda A.J."/>
            <person name="Yan W."/>
            <person name="Fan B."/>
            <person name="Jiang Y."/>
            <person name="Adhikari A."/>
            <person name="Zheng C.-J."/>
            <person name="Schuster L."/>
            <person name="Cowan T.M."/>
            <person name="Smanski M.J."/>
            <person name="Chevrette M.G."/>
            <person name="De Carvalho L.P.S."/>
            <person name="Shen B."/>
        </authorList>
    </citation>
    <scope>NUCLEOTIDE SEQUENCE [LARGE SCALE GENOMIC DNA]</scope>
    <source>
        <strain evidence="10 11">NPDC019708</strain>
    </source>
</reference>
<dbReference type="PROSITE" id="PS50011">
    <property type="entry name" value="PROTEIN_KINASE_DOM"/>
    <property type="match status" value="1"/>
</dbReference>